<evidence type="ECO:0000256" key="12">
    <source>
        <dbReference type="ARBA" id="ARBA00026028"/>
    </source>
</evidence>
<keyword evidence="5" id="KW-1003">Cell membrane</keyword>
<keyword evidence="9 18" id="KW-0472">Membrane</keyword>
<feature type="transmembrane region" description="Helical" evidence="18">
    <location>
        <begin position="188"/>
        <end position="210"/>
    </location>
</feature>
<reference evidence="21" key="1">
    <citation type="journal article" date="2019" name="Int. J. Syst. Evol. Microbiol.">
        <title>The Global Catalogue of Microorganisms (GCM) 10K type strain sequencing project: providing services to taxonomists for standard genome sequencing and annotation.</title>
        <authorList>
            <consortium name="The Broad Institute Genomics Platform"/>
            <consortium name="The Broad Institute Genome Sequencing Center for Infectious Disease"/>
            <person name="Wu L."/>
            <person name="Ma J."/>
        </authorList>
    </citation>
    <scope>NUCLEOTIDE SEQUENCE [LARGE SCALE GENOMIC DNA]</scope>
    <source>
        <strain evidence="21">JCM 16540</strain>
    </source>
</reference>
<dbReference type="CDD" id="cd20070">
    <property type="entry name" value="5TM_YidC_Alb3"/>
    <property type="match status" value="1"/>
</dbReference>
<feature type="domain" description="Membrane insertase YidC/Oxa/ALB C-terminal" evidence="19">
    <location>
        <begin position="53"/>
        <end position="269"/>
    </location>
</feature>
<dbReference type="NCBIfam" id="TIGR03592">
    <property type="entry name" value="yidC_oxa1_cterm"/>
    <property type="match status" value="1"/>
</dbReference>
<evidence type="ECO:0000256" key="13">
    <source>
        <dbReference type="ARBA" id="ARBA00031538"/>
    </source>
</evidence>
<keyword evidence="10" id="KW-0143">Chaperone</keyword>
<keyword evidence="8 18" id="KW-1133">Transmembrane helix</keyword>
<feature type="transmembrane region" description="Helical" evidence="18">
    <location>
        <begin position="26"/>
        <end position="45"/>
    </location>
</feature>
<dbReference type="PANTHER" id="PTHR12428:SF65">
    <property type="entry name" value="CYTOCHROME C OXIDASE ASSEMBLY PROTEIN COX18, MITOCHONDRIAL"/>
    <property type="match status" value="1"/>
</dbReference>
<keyword evidence="4" id="KW-0813">Transport</keyword>
<evidence type="ECO:0000256" key="15">
    <source>
        <dbReference type="ARBA" id="ARBA00033342"/>
    </source>
</evidence>
<keyword evidence="21" id="KW-1185">Reference proteome</keyword>
<keyword evidence="6 16" id="KW-0812">Transmembrane</keyword>
<evidence type="ECO:0000313" key="20">
    <source>
        <dbReference type="EMBL" id="GAA3565472.1"/>
    </source>
</evidence>
<dbReference type="InterPro" id="IPR028055">
    <property type="entry name" value="YidC/Oxa/ALB_C"/>
</dbReference>
<evidence type="ECO:0000256" key="17">
    <source>
        <dbReference type="SAM" id="MobiDB-lite"/>
    </source>
</evidence>
<keyword evidence="7" id="KW-0653">Protein transport</keyword>
<comment type="similarity">
    <text evidence="2">Belongs to the OXA1/ALB3/YidC family. Type 1 subfamily.</text>
</comment>
<proteinExistence type="inferred from homology"/>
<evidence type="ECO:0000313" key="21">
    <source>
        <dbReference type="Proteomes" id="UP001500767"/>
    </source>
</evidence>
<sequence>MLSPLLTSLSIWDPFVSIGSTIIQPLYWVVSGILVLFHSLWSPVFGEGNGWTWALSIVSLTVVIRVALIPLFVKQIKSSRSMQLLQPKVRELQKKYGHDREKLGAETMKLYKENNANPLASCLPLLIQMPIFLALFRVLDGAARNIPRGHWLRIHPELLDSLNGSTIFGARISDTFTKVGFANGITSVHLLTLGLIIAMTVTLFITQLQLMRKNMPMEALEGPFAQQQKIMLYVFPLIFAVGGINFPVGVLIYWFTSNLWTMGQQFYVIRRNPAPGTPAFAAWEERRQRHESHRHVAEPAVETGRGGVAVAESSRNGGSHAAAPAAPPRVVRQQPRKQARSQRRP</sequence>
<evidence type="ECO:0000256" key="5">
    <source>
        <dbReference type="ARBA" id="ARBA00022475"/>
    </source>
</evidence>
<dbReference type="InterPro" id="IPR001708">
    <property type="entry name" value="YidC/ALB3/OXA1/COX18"/>
</dbReference>
<comment type="subunit">
    <text evidence="12">Interacts with the Sec translocase complex via SecD. Specifically interacts with transmembrane segments of nascent integral membrane proteins during membrane integration.</text>
</comment>
<evidence type="ECO:0000256" key="14">
    <source>
        <dbReference type="ARBA" id="ARBA00033245"/>
    </source>
</evidence>
<dbReference type="PANTHER" id="PTHR12428">
    <property type="entry name" value="OXA1"/>
    <property type="match status" value="1"/>
</dbReference>
<evidence type="ECO:0000256" key="9">
    <source>
        <dbReference type="ARBA" id="ARBA00023136"/>
    </source>
</evidence>
<comment type="caution">
    <text evidence="20">The sequence shown here is derived from an EMBL/GenBank/DDBJ whole genome shotgun (WGS) entry which is preliminary data.</text>
</comment>
<evidence type="ECO:0000256" key="11">
    <source>
        <dbReference type="ARBA" id="ARBA00025034"/>
    </source>
</evidence>
<dbReference type="RefSeq" id="WP_204910664.1">
    <property type="nucleotide sequence ID" value="NZ_BAAAYR010000002.1"/>
</dbReference>
<dbReference type="NCBIfam" id="NF002350">
    <property type="entry name" value="PRK01315.1"/>
    <property type="match status" value="1"/>
</dbReference>
<evidence type="ECO:0000256" key="6">
    <source>
        <dbReference type="ARBA" id="ARBA00022692"/>
    </source>
</evidence>
<dbReference type="Pfam" id="PF02096">
    <property type="entry name" value="60KD_IMP"/>
    <property type="match status" value="1"/>
</dbReference>
<feature type="compositionally biased region" description="Basic residues" evidence="17">
    <location>
        <begin position="334"/>
        <end position="345"/>
    </location>
</feature>
<evidence type="ECO:0000256" key="18">
    <source>
        <dbReference type="SAM" id="Phobius"/>
    </source>
</evidence>
<accession>A0ABP6XDI0</accession>
<evidence type="ECO:0000256" key="16">
    <source>
        <dbReference type="RuleBase" id="RU003945"/>
    </source>
</evidence>
<feature type="region of interest" description="Disordered" evidence="17">
    <location>
        <begin position="286"/>
        <end position="345"/>
    </location>
</feature>
<dbReference type="InterPro" id="IPR047196">
    <property type="entry name" value="YidC_ALB_C"/>
</dbReference>
<dbReference type="EMBL" id="BAAAYR010000002">
    <property type="protein sequence ID" value="GAA3565472.1"/>
    <property type="molecule type" value="Genomic_DNA"/>
</dbReference>
<feature type="compositionally biased region" description="Low complexity" evidence="17">
    <location>
        <begin position="321"/>
        <end position="333"/>
    </location>
</feature>
<evidence type="ECO:0000256" key="2">
    <source>
        <dbReference type="ARBA" id="ARBA00010527"/>
    </source>
</evidence>
<organism evidence="20 21">
    <name type="scientific">Microlunatus spumicola</name>
    <dbReference type="NCBI Taxonomy" id="81499"/>
    <lineage>
        <taxon>Bacteria</taxon>
        <taxon>Bacillati</taxon>
        <taxon>Actinomycetota</taxon>
        <taxon>Actinomycetes</taxon>
        <taxon>Propionibacteriales</taxon>
        <taxon>Propionibacteriaceae</taxon>
        <taxon>Microlunatus</taxon>
    </lineage>
</organism>
<protein>
    <recommendedName>
        <fullName evidence="3">Membrane protein insertase YidC</fullName>
    </recommendedName>
    <alternativeName>
        <fullName evidence="15">Foldase YidC</fullName>
    </alternativeName>
    <alternativeName>
        <fullName evidence="14">Membrane integrase YidC</fullName>
    </alternativeName>
    <alternativeName>
        <fullName evidence="13">Membrane protein YidC</fullName>
    </alternativeName>
</protein>
<gene>
    <name evidence="20" type="primary">yidC</name>
    <name evidence="20" type="ORF">GCM10022197_21640</name>
</gene>
<evidence type="ECO:0000256" key="3">
    <source>
        <dbReference type="ARBA" id="ARBA00015325"/>
    </source>
</evidence>
<dbReference type="Proteomes" id="UP001500767">
    <property type="component" value="Unassembled WGS sequence"/>
</dbReference>
<feature type="transmembrane region" description="Helical" evidence="18">
    <location>
        <begin position="118"/>
        <end position="139"/>
    </location>
</feature>
<evidence type="ECO:0000256" key="10">
    <source>
        <dbReference type="ARBA" id="ARBA00023186"/>
    </source>
</evidence>
<comment type="subcellular location">
    <subcellularLocation>
        <location evidence="1">Cell membrane</location>
        <topology evidence="1">Multi-pass membrane protein</topology>
    </subcellularLocation>
    <subcellularLocation>
        <location evidence="16">Membrane</location>
        <topology evidence="16">Multi-pass membrane protein</topology>
    </subcellularLocation>
</comment>
<evidence type="ECO:0000256" key="1">
    <source>
        <dbReference type="ARBA" id="ARBA00004651"/>
    </source>
</evidence>
<evidence type="ECO:0000259" key="19">
    <source>
        <dbReference type="Pfam" id="PF02096"/>
    </source>
</evidence>
<evidence type="ECO:0000256" key="7">
    <source>
        <dbReference type="ARBA" id="ARBA00022927"/>
    </source>
</evidence>
<evidence type="ECO:0000256" key="4">
    <source>
        <dbReference type="ARBA" id="ARBA00022448"/>
    </source>
</evidence>
<name>A0ABP6XDI0_9ACTN</name>
<feature type="transmembrane region" description="Helical" evidence="18">
    <location>
        <begin position="51"/>
        <end position="73"/>
    </location>
</feature>
<comment type="function">
    <text evidence="11">Required for the insertion and/or proper folding and/or complex formation of integral membrane proteins into the membrane. Involved in integration of membrane proteins that insert both dependently and independently of the Sec translocase complex, as well as at least some lipoproteins. Aids folding of multispanning membrane proteins.</text>
</comment>
<evidence type="ECO:0000256" key="8">
    <source>
        <dbReference type="ARBA" id="ARBA00022989"/>
    </source>
</evidence>
<feature type="transmembrane region" description="Helical" evidence="18">
    <location>
        <begin position="230"/>
        <end position="255"/>
    </location>
</feature>